<protein>
    <submittedName>
        <fullName evidence="2">Uncharacterized protein</fullName>
    </submittedName>
</protein>
<keyword evidence="1" id="KW-0472">Membrane</keyword>
<gene>
    <name evidence="2" type="ORF">S06H3_50886</name>
</gene>
<accession>X1P1X1</accession>
<proteinExistence type="predicted"/>
<keyword evidence="1" id="KW-1133">Transmembrane helix</keyword>
<organism evidence="2">
    <name type="scientific">marine sediment metagenome</name>
    <dbReference type="NCBI Taxonomy" id="412755"/>
    <lineage>
        <taxon>unclassified sequences</taxon>
        <taxon>metagenomes</taxon>
        <taxon>ecological metagenomes</taxon>
    </lineage>
</organism>
<keyword evidence="1" id="KW-0812">Transmembrane</keyword>
<evidence type="ECO:0000313" key="2">
    <source>
        <dbReference type="EMBL" id="GAI33000.1"/>
    </source>
</evidence>
<dbReference type="EMBL" id="BARV01032250">
    <property type="protein sequence ID" value="GAI33000.1"/>
    <property type="molecule type" value="Genomic_DNA"/>
</dbReference>
<name>X1P1X1_9ZZZZ</name>
<comment type="caution">
    <text evidence="2">The sequence shown here is derived from an EMBL/GenBank/DDBJ whole genome shotgun (WGS) entry which is preliminary data.</text>
</comment>
<reference evidence="2" key="1">
    <citation type="journal article" date="2014" name="Front. Microbiol.">
        <title>High frequency of phylogenetically diverse reductive dehalogenase-homologous genes in deep subseafloor sedimentary metagenomes.</title>
        <authorList>
            <person name="Kawai M."/>
            <person name="Futagami T."/>
            <person name="Toyoda A."/>
            <person name="Takaki Y."/>
            <person name="Nishi S."/>
            <person name="Hori S."/>
            <person name="Arai W."/>
            <person name="Tsubouchi T."/>
            <person name="Morono Y."/>
            <person name="Uchiyama I."/>
            <person name="Ito T."/>
            <person name="Fujiyama A."/>
            <person name="Inagaki F."/>
            <person name="Takami H."/>
        </authorList>
    </citation>
    <scope>NUCLEOTIDE SEQUENCE</scope>
    <source>
        <strain evidence="2">Expedition CK06-06</strain>
    </source>
</reference>
<dbReference type="AlphaFoldDB" id="X1P1X1"/>
<sequence length="141" mass="15788">MIVSVCIFIMNWLKFGYSSVPYLASILISVAVGILAFRRWIAPGIIEALEEATKTAQTLASLGGIKKENWHDEQALETVITKELLMDKMPELELLRLALSPASWEQVEEIIESNPAAALKIYEKYAPLLGVTSQKKVEYTF</sequence>
<feature type="transmembrane region" description="Helical" evidence="1">
    <location>
        <begin position="20"/>
        <end position="37"/>
    </location>
</feature>
<evidence type="ECO:0000256" key="1">
    <source>
        <dbReference type="SAM" id="Phobius"/>
    </source>
</evidence>